<feature type="domain" description="HhH-GPD" evidence="5">
    <location>
        <begin position="72"/>
        <end position="224"/>
    </location>
</feature>
<dbReference type="PANTHER" id="PTHR43003:SF13">
    <property type="entry name" value="DNA-3-METHYLADENINE GLYCOSYLASE 2"/>
    <property type="match status" value="1"/>
</dbReference>
<dbReference type="OrthoDB" id="9785929at2"/>
<dbReference type="GO" id="GO:0032993">
    <property type="term" value="C:protein-DNA complex"/>
    <property type="evidence" value="ECO:0007669"/>
    <property type="project" value="TreeGrafter"/>
</dbReference>
<evidence type="ECO:0000256" key="4">
    <source>
        <dbReference type="ARBA" id="ARBA00023204"/>
    </source>
</evidence>
<dbReference type="EMBL" id="LABY01000178">
    <property type="protein sequence ID" value="KMO32294.1"/>
    <property type="molecule type" value="Genomic_DNA"/>
</dbReference>
<dbReference type="AlphaFoldDB" id="A0A0J6SF59"/>
<comment type="caution">
    <text evidence="6">The sequence shown here is derived from an EMBL/GenBank/DDBJ whole genome shotgun (WGS) entry which is preliminary data.</text>
</comment>
<dbReference type="PATRIC" id="fig|298794.3.peg.2319"/>
<evidence type="ECO:0000313" key="6">
    <source>
        <dbReference type="EMBL" id="KMO32294.1"/>
    </source>
</evidence>
<keyword evidence="3" id="KW-0227">DNA damage</keyword>
<dbReference type="GO" id="GO:0005737">
    <property type="term" value="C:cytoplasm"/>
    <property type="evidence" value="ECO:0007669"/>
    <property type="project" value="TreeGrafter"/>
</dbReference>
<dbReference type="GO" id="GO:0032131">
    <property type="term" value="F:alkylated DNA binding"/>
    <property type="evidence" value="ECO:0007669"/>
    <property type="project" value="TreeGrafter"/>
</dbReference>
<protein>
    <recommendedName>
        <fullName evidence="2">DNA-3-methyladenine glycosylase II</fullName>
        <ecNumber evidence="2">3.2.2.21</ecNumber>
    </recommendedName>
</protein>
<dbReference type="Gene3D" id="1.10.1670.40">
    <property type="match status" value="1"/>
</dbReference>
<accession>A0A0J6SF59</accession>
<reference evidence="6 7" key="1">
    <citation type="submission" date="2015-03" db="EMBL/GenBank/DDBJ databases">
        <title>Genome sequencing of Methylobacterium variabile DSM 16961.</title>
        <authorList>
            <person name="Chaudhry V."/>
            <person name="Patil P.B."/>
        </authorList>
    </citation>
    <scope>NUCLEOTIDE SEQUENCE [LARGE SCALE GENOMIC DNA]</scope>
    <source>
        <strain evidence="6 7">DSM 16961</strain>
    </source>
</reference>
<keyword evidence="4" id="KW-0234">DNA repair</keyword>
<gene>
    <name evidence="6" type="ORF">VQ02_23945</name>
</gene>
<dbReference type="Gene3D" id="1.10.340.30">
    <property type="entry name" value="Hypothetical protein, domain 2"/>
    <property type="match status" value="1"/>
</dbReference>
<evidence type="ECO:0000256" key="3">
    <source>
        <dbReference type="ARBA" id="ARBA00022763"/>
    </source>
</evidence>
<dbReference type="Pfam" id="PF00730">
    <property type="entry name" value="HhH-GPD"/>
    <property type="match status" value="1"/>
</dbReference>
<dbReference type="EC" id="3.2.2.21" evidence="2"/>
<evidence type="ECO:0000259" key="5">
    <source>
        <dbReference type="SMART" id="SM00478"/>
    </source>
</evidence>
<dbReference type="GO" id="GO:0006285">
    <property type="term" value="P:base-excision repair, AP site formation"/>
    <property type="evidence" value="ECO:0007669"/>
    <property type="project" value="TreeGrafter"/>
</dbReference>
<dbReference type="RefSeq" id="WP_048446725.1">
    <property type="nucleotide sequence ID" value="NZ_LABY01000178.1"/>
</dbReference>
<dbReference type="PANTHER" id="PTHR43003">
    <property type="entry name" value="DNA-3-METHYLADENINE GLYCOSYLASE"/>
    <property type="match status" value="1"/>
</dbReference>
<dbReference type="GO" id="GO:0008725">
    <property type="term" value="F:DNA-3-methyladenine glycosylase activity"/>
    <property type="evidence" value="ECO:0007669"/>
    <property type="project" value="TreeGrafter"/>
</dbReference>
<dbReference type="InterPro" id="IPR051912">
    <property type="entry name" value="Alkylbase_DNA_Glycosylase/TA"/>
</dbReference>
<dbReference type="InterPro" id="IPR011257">
    <property type="entry name" value="DNA_glycosylase"/>
</dbReference>
<dbReference type="GO" id="GO:0006307">
    <property type="term" value="P:DNA alkylation repair"/>
    <property type="evidence" value="ECO:0007669"/>
    <property type="project" value="TreeGrafter"/>
</dbReference>
<dbReference type="Proteomes" id="UP000035955">
    <property type="component" value="Unassembled WGS sequence"/>
</dbReference>
<dbReference type="CDD" id="cd00056">
    <property type="entry name" value="ENDO3c"/>
    <property type="match status" value="1"/>
</dbReference>
<proteinExistence type="predicted"/>
<organism evidence="6 7">
    <name type="scientific">Methylobacterium variabile</name>
    <dbReference type="NCBI Taxonomy" id="298794"/>
    <lineage>
        <taxon>Bacteria</taxon>
        <taxon>Pseudomonadati</taxon>
        <taxon>Pseudomonadota</taxon>
        <taxon>Alphaproteobacteria</taxon>
        <taxon>Hyphomicrobiales</taxon>
        <taxon>Methylobacteriaceae</taxon>
        <taxon>Methylobacterium</taxon>
    </lineage>
</organism>
<dbReference type="SUPFAM" id="SSF48150">
    <property type="entry name" value="DNA-glycosylase"/>
    <property type="match status" value="1"/>
</dbReference>
<dbReference type="SMART" id="SM00478">
    <property type="entry name" value="ENDO3c"/>
    <property type="match status" value="1"/>
</dbReference>
<dbReference type="InterPro" id="IPR003265">
    <property type="entry name" value="HhH-GPD_domain"/>
</dbReference>
<evidence type="ECO:0000313" key="7">
    <source>
        <dbReference type="Proteomes" id="UP000035955"/>
    </source>
</evidence>
<dbReference type="GO" id="GO:0043916">
    <property type="term" value="F:DNA-7-methylguanine glycosylase activity"/>
    <property type="evidence" value="ECO:0007669"/>
    <property type="project" value="TreeGrafter"/>
</dbReference>
<name>A0A0J6SF59_9HYPH</name>
<keyword evidence="7" id="KW-1185">Reference proteome</keyword>
<evidence type="ECO:0000256" key="1">
    <source>
        <dbReference type="ARBA" id="ARBA00000086"/>
    </source>
</evidence>
<sequence>MRTRRNPKPISPPAAGVTGPPSLLLDSEAVLREGVAALTAQDPIMARLVAEGAVPPLRKRPPGFQGLAGIVVAQQLSTASAGAIWGRLTARLPDLTAEALAAAPDSALREAGLSAPKIRTLRAAAGAVVGGALPLDTLHALSANEAHRLMVAVHGIGPWTADVYLLFCLGHPDAFPAGDLALQEAARLADGLDARPNAAALTARAEAWRPWRGVAAKVLWAYYRIAKARDGAPVPS</sequence>
<evidence type="ECO:0000256" key="2">
    <source>
        <dbReference type="ARBA" id="ARBA00012000"/>
    </source>
</evidence>
<comment type="catalytic activity">
    <reaction evidence="1">
        <text>Hydrolysis of alkylated DNA, releasing 3-methyladenine, 3-methylguanine, 7-methylguanine and 7-methyladenine.</text>
        <dbReference type="EC" id="3.2.2.21"/>
    </reaction>
</comment>